<keyword evidence="2" id="KW-1185">Reference proteome</keyword>
<organism evidence="1 2">
    <name type="scientific">Scortum barcoo</name>
    <name type="common">barcoo grunter</name>
    <dbReference type="NCBI Taxonomy" id="214431"/>
    <lineage>
        <taxon>Eukaryota</taxon>
        <taxon>Metazoa</taxon>
        <taxon>Chordata</taxon>
        <taxon>Craniata</taxon>
        <taxon>Vertebrata</taxon>
        <taxon>Euteleostomi</taxon>
        <taxon>Actinopterygii</taxon>
        <taxon>Neopterygii</taxon>
        <taxon>Teleostei</taxon>
        <taxon>Neoteleostei</taxon>
        <taxon>Acanthomorphata</taxon>
        <taxon>Eupercaria</taxon>
        <taxon>Centrarchiformes</taxon>
        <taxon>Terapontoidei</taxon>
        <taxon>Terapontidae</taxon>
        <taxon>Scortum</taxon>
    </lineage>
</organism>
<gene>
    <name evidence="1" type="ORF">L3Q82_008535</name>
</gene>
<dbReference type="Proteomes" id="UP000831701">
    <property type="component" value="Chromosome 1"/>
</dbReference>
<accession>A0ACB8XCP8</accession>
<sequence>MMRDMRRVHRRLMEADREVLLKLGRLAFEHLEKGNIMFYQEDLEQCGLDVTEASVYSGVCTEIFKRECVIFQKTVYCFVHLSIQEFLAALYMFHCHTNSNTESHGRNPLKVKMATLDLFVRFLHGLSLETNQRLLGGLLGQTDNSPEIIQRAINNLKEMIMYMTSPEKSINIFQCLTELNDHSVHQEIQEFLKSENKSEKKLSLIHCSALAYMLQMSEEVLDELDLKKYNTSEVGRQRLIPAVRNCRKAFLSEISCASLASALKSNPSHLRELELSFRNKLQDSGVKLLCGFLESPHCRLQTLRSTTKILSLNDYSSTPPPPSSITFSSLPDSLDPLQFAYRPNSSSPSSETSGSTAPSVRLDPELPFAVLSVPCMTDRGHHSSNTIIKFADDTTVIGLITSYDETAYRERLRNCSLSEISCASLASALKSNPSHLRDLELSNNNLQDSGVKLLSAGLESPHCRLQTLRSVGSTVKDEVDVKLDVKENLPEDDKKQSKGCAAELGEPLQRIFNLSLQIGRVPTLWKTSRIVPVPKKNRPSELNDFRPVALTSHLMKTLERLFLSSSDPMIASAYQPGVGVEDAILYLLHRAHSHLDKGSGTVRILFLDFSSAFNTIQPTLLRDKLSRMGVDPQLMDWISNYLTGRPQYVGLKDITS</sequence>
<name>A0ACB8XCP8_9TELE</name>
<reference evidence="1" key="1">
    <citation type="submission" date="2022-04" db="EMBL/GenBank/DDBJ databases">
        <title>Jade perch genome.</title>
        <authorList>
            <person name="Chao B."/>
        </authorList>
    </citation>
    <scope>NUCLEOTIDE SEQUENCE</scope>
    <source>
        <strain evidence="1">CB-2022</strain>
    </source>
</reference>
<proteinExistence type="predicted"/>
<comment type="caution">
    <text evidence="1">The sequence shown here is derived from an EMBL/GenBank/DDBJ whole genome shotgun (WGS) entry which is preliminary data.</text>
</comment>
<protein>
    <submittedName>
        <fullName evidence="1">Uncharacterized protein</fullName>
    </submittedName>
</protein>
<evidence type="ECO:0000313" key="1">
    <source>
        <dbReference type="EMBL" id="KAI3377332.1"/>
    </source>
</evidence>
<dbReference type="EMBL" id="CM041531">
    <property type="protein sequence ID" value="KAI3377332.1"/>
    <property type="molecule type" value="Genomic_DNA"/>
</dbReference>
<evidence type="ECO:0000313" key="2">
    <source>
        <dbReference type="Proteomes" id="UP000831701"/>
    </source>
</evidence>